<comment type="caution">
    <text evidence="1">The sequence shown here is derived from an EMBL/GenBank/DDBJ whole genome shotgun (WGS) entry which is preliminary data.</text>
</comment>
<accession>A0A4Y2RQM9</accession>
<dbReference type="EMBL" id="BGPR01018053">
    <property type="protein sequence ID" value="GBN78124.1"/>
    <property type="molecule type" value="Genomic_DNA"/>
</dbReference>
<keyword evidence="2" id="KW-1185">Reference proteome</keyword>
<proteinExistence type="predicted"/>
<dbReference type="Proteomes" id="UP000499080">
    <property type="component" value="Unassembled WGS sequence"/>
</dbReference>
<organism evidence="1 2">
    <name type="scientific">Araneus ventricosus</name>
    <name type="common">Orbweaver spider</name>
    <name type="synonym">Epeira ventricosa</name>
    <dbReference type="NCBI Taxonomy" id="182803"/>
    <lineage>
        <taxon>Eukaryota</taxon>
        <taxon>Metazoa</taxon>
        <taxon>Ecdysozoa</taxon>
        <taxon>Arthropoda</taxon>
        <taxon>Chelicerata</taxon>
        <taxon>Arachnida</taxon>
        <taxon>Araneae</taxon>
        <taxon>Araneomorphae</taxon>
        <taxon>Entelegynae</taxon>
        <taxon>Araneoidea</taxon>
        <taxon>Araneidae</taxon>
        <taxon>Araneus</taxon>
    </lineage>
</organism>
<evidence type="ECO:0008006" key="3">
    <source>
        <dbReference type="Google" id="ProtNLM"/>
    </source>
</evidence>
<reference evidence="1 2" key="1">
    <citation type="journal article" date="2019" name="Sci. Rep.">
        <title>Orb-weaving spider Araneus ventricosus genome elucidates the spidroin gene catalogue.</title>
        <authorList>
            <person name="Kono N."/>
            <person name="Nakamura H."/>
            <person name="Ohtoshi R."/>
            <person name="Moran D.A.P."/>
            <person name="Shinohara A."/>
            <person name="Yoshida Y."/>
            <person name="Fujiwara M."/>
            <person name="Mori M."/>
            <person name="Tomita M."/>
            <person name="Arakawa K."/>
        </authorList>
    </citation>
    <scope>NUCLEOTIDE SEQUENCE [LARGE SCALE GENOMIC DNA]</scope>
</reference>
<evidence type="ECO:0000313" key="1">
    <source>
        <dbReference type="EMBL" id="GBN78124.1"/>
    </source>
</evidence>
<dbReference type="OrthoDB" id="7422307at2759"/>
<sequence>MGSYQTLCLGPTLISENIRNITSCLKIIENAWEGVTKRIFTPTWKKFWSESVIECDIEESESVTLWTYSQRRLCFLAKIRGLEVDSNDIEEIVE</sequence>
<evidence type="ECO:0000313" key="2">
    <source>
        <dbReference type="Proteomes" id="UP000499080"/>
    </source>
</evidence>
<protein>
    <recommendedName>
        <fullName evidence="3">DDE-1 domain-containing protein</fullName>
    </recommendedName>
</protein>
<dbReference type="AlphaFoldDB" id="A0A4Y2RQM9"/>
<gene>
    <name evidence="1" type="ORF">AVEN_128957_1</name>
</gene>
<name>A0A4Y2RQM9_ARAVE</name>